<evidence type="ECO:0000313" key="3">
    <source>
        <dbReference type="Proteomes" id="UP001189429"/>
    </source>
</evidence>
<feature type="non-terminal residue" evidence="2">
    <location>
        <position position="420"/>
    </location>
</feature>
<accession>A0ABN9RQ54</accession>
<keyword evidence="3" id="KW-1185">Reference proteome</keyword>
<evidence type="ECO:0000313" key="2">
    <source>
        <dbReference type="EMBL" id="CAK0821171.1"/>
    </source>
</evidence>
<protein>
    <submittedName>
        <fullName evidence="2">Uncharacterized protein</fullName>
    </submittedName>
</protein>
<reference evidence="2" key="1">
    <citation type="submission" date="2023-10" db="EMBL/GenBank/DDBJ databases">
        <authorList>
            <person name="Chen Y."/>
            <person name="Shah S."/>
            <person name="Dougan E. K."/>
            <person name="Thang M."/>
            <person name="Chan C."/>
        </authorList>
    </citation>
    <scope>NUCLEOTIDE SEQUENCE [LARGE SCALE GENOMIC DNA]</scope>
</reference>
<dbReference type="Proteomes" id="UP001189429">
    <property type="component" value="Unassembled WGS sequence"/>
</dbReference>
<feature type="region of interest" description="Disordered" evidence="1">
    <location>
        <begin position="356"/>
        <end position="378"/>
    </location>
</feature>
<gene>
    <name evidence="2" type="ORF">PCOR1329_LOCUS22569</name>
</gene>
<dbReference type="EMBL" id="CAUYUJ010007558">
    <property type="protein sequence ID" value="CAK0821171.1"/>
    <property type="molecule type" value="Genomic_DNA"/>
</dbReference>
<evidence type="ECO:0000256" key="1">
    <source>
        <dbReference type="SAM" id="MobiDB-lite"/>
    </source>
</evidence>
<feature type="compositionally biased region" description="Basic and acidic residues" evidence="1">
    <location>
        <begin position="363"/>
        <end position="378"/>
    </location>
</feature>
<comment type="caution">
    <text evidence="2">The sequence shown here is derived from an EMBL/GenBank/DDBJ whole genome shotgun (WGS) entry which is preliminary data.</text>
</comment>
<name>A0ABN9RQ54_9DINO</name>
<sequence length="420" mass="46290">MRLPEAAQQRHGLRKPLSAALLLPACGGMPMRHRSEFLASQEEDVWDFRHVRDQQRESSGSWHRHRIADSHDGFGGRVRLHYEHRLLHGDDHALHNLDEHEDLTHLGCEGGALRAHYAHGGSRGARLLGPHRPGRHRLTTLRVGSSWGCDAGVLPGGTPTNFFRVLGHDCLEADAGGCHHHHFRVEPAHLLDVFEDLHVDFRWRSSGGASASAGAGTGAARAGAAAASAPAARGLLGQPQAPARQLAHNLPQGDHELVLNPPMATEEEIEAACQGGVIPDSHKWWSCDGSVLQEHRRRRGHVTRYGPCVCPKGSWWGNKGSVWACWTDLCDNMVDMVVGYDTSIRTARSGTNISFRRSGRLSSRREERARGGARGVERSVQRRPKQCARTSERWFPCRFLVFCPCTAGRRPPRGAASRTS</sequence>
<proteinExistence type="predicted"/>
<organism evidence="2 3">
    <name type="scientific">Prorocentrum cordatum</name>
    <dbReference type="NCBI Taxonomy" id="2364126"/>
    <lineage>
        <taxon>Eukaryota</taxon>
        <taxon>Sar</taxon>
        <taxon>Alveolata</taxon>
        <taxon>Dinophyceae</taxon>
        <taxon>Prorocentrales</taxon>
        <taxon>Prorocentraceae</taxon>
        <taxon>Prorocentrum</taxon>
    </lineage>
</organism>